<reference evidence="1 2" key="1">
    <citation type="submission" date="2019-11" db="EMBL/GenBank/DDBJ databases">
        <title>Whole-genome sequence of Rhodoplanes serenus DSM 18633, type strain.</title>
        <authorList>
            <person name="Kyndt J.A."/>
            <person name="Meyer T.E."/>
        </authorList>
    </citation>
    <scope>NUCLEOTIDE SEQUENCE [LARGE SCALE GENOMIC DNA]</scope>
    <source>
        <strain evidence="1 2">DSM 18633</strain>
    </source>
</reference>
<organism evidence="1 2">
    <name type="scientific">Rhodoplanes serenus</name>
    <dbReference type="NCBI Taxonomy" id="200615"/>
    <lineage>
        <taxon>Bacteria</taxon>
        <taxon>Pseudomonadati</taxon>
        <taxon>Pseudomonadota</taxon>
        <taxon>Alphaproteobacteria</taxon>
        <taxon>Hyphomicrobiales</taxon>
        <taxon>Nitrobacteraceae</taxon>
        <taxon>Rhodoplanes</taxon>
    </lineage>
</organism>
<accession>A0A9X5AUL4</accession>
<comment type="caution">
    <text evidence="1">The sequence shown here is derived from an EMBL/GenBank/DDBJ whole genome shotgun (WGS) entry which is preliminary data.</text>
</comment>
<dbReference type="Proteomes" id="UP000438991">
    <property type="component" value="Unassembled WGS sequence"/>
</dbReference>
<sequence length="127" mass="13595">MIDAVPSLIAATGLGTEELVRYLRRTGWTLRSSRVEGIEIAAKLLPNADAPVEFIVPTVPGFQDERRRIADALRTIAAVEGRTETDIAEDIRAYVDGPDPAIPDGHGIVVRIAAGLARLIASIAPRS</sequence>
<proteinExistence type="predicted"/>
<name>A0A9X5AUL4_9BRAD</name>
<dbReference type="EMBL" id="WNKV01000014">
    <property type="protein sequence ID" value="MTW18018.1"/>
    <property type="molecule type" value="Genomic_DNA"/>
</dbReference>
<evidence type="ECO:0000313" key="1">
    <source>
        <dbReference type="EMBL" id="MTW18018.1"/>
    </source>
</evidence>
<evidence type="ECO:0000313" key="2">
    <source>
        <dbReference type="Proteomes" id="UP000438991"/>
    </source>
</evidence>
<gene>
    <name evidence="1" type="ORF">GJ689_17575</name>
</gene>
<dbReference type="AlphaFoldDB" id="A0A9X5AUL4"/>
<dbReference type="RefSeq" id="WP_155480582.1">
    <property type="nucleotide sequence ID" value="NZ_WNKV01000014.1"/>
</dbReference>
<protein>
    <submittedName>
        <fullName evidence="1">Uncharacterized protein</fullName>
    </submittedName>
</protein>